<name>A0AAD8NWB3_TARER</name>
<dbReference type="AlphaFoldDB" id="A0AAD8NWB3"/>
<sequence>MDLEEKIKENKHLQFLYTFALSHSSSLVNNANIIVSYFNFPNHKGGVVCLEQVSAAAIGATADEAAAVEVAGLYEGVVGFFRALKLERANGHI</sequence>
<gene>
    <name evidence="1" type="ORF">QVD17_18416</name>
</gene>
<dbReference type="EMBL" id="JAUHHV010000005">
    <property type="protein sequence ID" value="KAK1423121.1"/>
    <property type="molecule type" value="Genomic_DNA"/>
</dbReference>
<evidence type="ECO:0000313" key="1">
    <source>
        <dbReference type="EMBL" id="KAK1423121.1"/>
    </source>
</evidence>
<dbReference type="Proteomes" id="UP001229421">
    <property type="component" value="Unassembled WGS sequence"/>
</dbReference>
<keyword evidence="2" id="KW-1185">Reference proteome</keyword>
<comment type="caution">
    <text evidence="1">The sequence shown here is derived from an EMBL/GenBank/DDBJ whole genome shotgun (WGS) entry which is preliminary data.</text>
</comment>
<organism evidence="1 2">
    <name type="scientific">Tagetes erecta</name>
    <name type="common">African marigold</name>
    <dbReference type="NCBI Taxonomy" id="13708"/>
    <lineage>
        <taxon>Eukaryota</taxon>
        <taxon>Viridiplantae</taxon>
        <taxon>Streptophyta</taxon>
        <taxon>Embryophyta</taxon>
        <taxon>Tracheophyta</taxon>
        <taxon>Spermatophyta</taxon>
        <taxon>Magnoliopsida</taxon>
        <taxon>eudicotyledons</taxon>
        <taxon>Gunneridae</taxon>
        <taxon>Pentapetalae</taxon>
        <taxon>asterids</taxon>
        <taxon>campanulids</taxon>
        <taxon>Asterales</taxon>
        <taxon>Asteraceae</taxon>
        <taxon>Asteroideae</taxon>
        <taxon>Heliantheae alliance</taxon>
        <taxon>Tageteae</taxon>
        <taxon>Tagetes</taxon>
    </lineage>
</organism>
<reference evidence="1" key="1">
    <citation type="journal article" date="2023" name="bioRxiv">
        <title>Improved chromosome-level genome assembly for marigold (Tagetes erecta).</title>
        <authorList>
            <person name="Jiang F."/>
            <person name="Yuan L."/>
            <person name="Wang S."/>
            <person name="Wang H."/>
            <person name="Xu D."/>
            <person name="Wang A."/>
            <person name="Fan W."/>
        </authorList>
    </citation>
    <scope>NUCLEOTIDE SEQUENCE</scope>
    <source>
        <strain evidence="1">WSJ</strain>
        <tissue evidence="1">Leaf</tissue>
    </source>
</reference>
<protein>
    <submittedName>
        <fullName evidence="1">Uncharacterized protein</fullName>
    </submittedName>
</protein>
<proteinExistence type="predicted"/>
<accession>A0AAD8NWB3</accession>
<evidence type="ECO:0000313" key="2">
    <source>
        <dbReference type="Proteomes" id="UP001229421"/>
    </source>
</evidence>